<dbReference type="SUPFAM" id="SSF69572">
    <property type="entry name" value="Activating enzymes of the ubiquitin-like proteins"/>
    <property type="match status" value="1"/>
</dbReference>
<organism evidence="2 3">
    <name type="scientific">Candidatus [Bacteroides] periocalifornicus</name>
    <dbReference type="NCBI Taxonomy" id="1702214"/>
    <lineage>
        <taxon>Bacteria</taxon>
        <taxon>Pseudomonadati</taxon>
        <taxon>Bacteroidota</taxon>
    </lineage>
</organism>
<dbReference type="InterPro" id="IPR035985">
    <property type="entry name" value="Ubiquitin-activating_enz"/>
</dbReference>
<dbReference type="STRING" id="1702214.AL399_08050"/>
<keyword evidence="3" id="KW-1185">Reference proteome</keyword>
<accession>A0A0Q4B328</accession>
<dbReference type="GO" id="GO:0061504">
    <property type="term" value="P:cyclic threonylcarbamoyladenosine biosynthetic process"/>
    <property type="evidence" value="ECO:0007669"/>
    <property type="project" value="TreeGrafter"/>
</dbReference>
<evidence type="ECO:0000259" key="1">
    <source>
        <dbReference type="Pfam" id="PF00899"/>
    </source>
</evidence>
<evidence type="ECO:0000313" key="2">
    <source>
        <dbReference type="EMBL" id="KQM08306.1"/>
    </source>
</evidence>
<dbReference type="GO" id="GO:0061503">
    <property type="term" value="F:tRNA threonylcarbamoyladenosine dehydratase"/>
    <property type="evidence" value="ECO:0007669"/>
    <property type="project" value="TreeGrafter"/>
</dbReference>
<dbReference type="AlphaFoldDB" id="A0A0Q4B328"/>
<protein>
    <recommendedName>
        <fullName evidence="1">THIF-type NAD/FAD binding fold domain-containing protein</fullName>
    </recommendedName>
</protein>
<dbReference type="Pfam" id="PF00899">
    <property type="entry name" value="ThiF"/>
    <property type="match status" value="1"/>
</dbReference>
<dbReference type="PANTHER" id="PTHR43267:SF1">
    <property type="entry name" value="TRNA THREONYLCARBAMOYLADENOSINE DEHYDRATASE"/>
    <property type="match status" value="1"/>
</dbReference>
<name>A0A0Q4B328_9BACT</name>
<dbReference type="Proteomes" id="UP000054172">
    <property type="component" value="Unassembled WGS sequence"/>
</dbReference>
<feature type="domain" description="THIF-type NAD/FAD binding fold" evidence="1">
    <location>
        <begin position="12"/>
        <end position="239"/>
    </location>
</feature>
<comment type="caution">
    <text evidence="2">The sequence shown here is derived from an EMBL/GenBank/DDBJ whole genome shotgun (WGS) entry which is preliminary data.</text>
</comment>
<dbReference type="PATRIC" id="fig|1702214.3.peg.1477"/>
<dbReference type="InterPro" id="IPR000594">
    <property type="entry name" value="ThiF_NAD_FAD-bd"/>
</dbReference>
<dbReference type="GO" id="GO:0008641">
    <property type="term" value="F:ubiquitin-like modifier activating enzyme activity"/>
    <property type="evidence" value="ECO:0007669"/>
    <property type="project" value="InterPro"/>
</dbReference>
<gene>
    <name evidence="2" type="ORF">AL399_08050</name>
</gene>
<dbReference type="EMBL" id="LIIK01000046">
    <property type="protein sequence ID" value="KQM08306.1"/>
    <property type="molecule type" value="Genomic_DNA"/>
</dbReference>
<evidence type="ECO:0000313" key="3">
    <source>
        <dbReference type="Proteomes" id="UP000054172"/>
    </source>
</evidence>
<dbReference type="Gene3D" id="3.40.50.720">
    <property type="entry name" value="NAD(P)-binding Rossmann-like Domain"/>
    <property type="match status" value="1"/>
</dbReference>
<sequence>MEAEWQARTELLVGAEGVALLREAHVLVVGLGGVGAMAAEVLARAGVGSMTIADGDRVQPTNLNRQLVALHSTLGHSKAEATAQRLLDINPELKVRVVGEFLKGQPLVDLAREPYSVVVDAIDTLSPKVFLIVEAVGAGNRVVSAMGCGGKLDVSQVQTGSFWSVRNCRLASTMRKRMRHLGFGADFRAVYSTELSRAESVVHCEEEQNRKSRVGVIAYMPLLFGTLLAAEAIRIVLGDVAEKGGCHKPLVGIM</sequence>
<proteinExistence type="predicted"/>
<reference evidence="2" key="1">
    <citation type="submission" date="2015-08" db="EMBL/GenBank/DDBJ databases">
        <title>Candidatus Bacteriodes Periocalifornicus.</title>
        <authorList>
            <person name="McLean J.S."/>
            <person name="Kelley S."/>
        </authorList>
    </citation>
    <scope>NUCLEOTIDE SEQUENCE [LARGE SCALE GENOMIC DNA]</scope>
    <source>
        <strain evidence="2">12B</strain>
    </source>
</reference>
<dbReference type="PANTHER" id="PTHR43267">
    <property type="entry name" value="TRNA THREONYLCARBAMOYLADENOSINE DEHYDRATASE"/>
    <property type="match status" value="1"/>
</dbReference>
<dbReference type="InterPro" id="IPR045886">
    <property type="entry name" value="ThiF/MoeB/HesA"/>
</dbReference>